<name>A0ABR5M8E2_9PSED</name>
<accession>A0ABR5M8E2</accession>
<evidence type="ECO:0000313" key="3">
    <source>
        <dbReference type="Proteomes" id="UP000037820"/>
    </source>
</evidence>
<reference evidence="2 3" key="1">
    <citation type="submission" date="2015-07" db="EMBL/GenBank/DDBJ databases">
        <title>Whole genome sequencing of endophytes isolated from poison ivy (Toxicodendron radicans).</title>
        <authorList>
            <person name="Tran P.N."/>
            <person name="Lee Y.P."/>
            <person name="Gan H.M."/>
            <person name="Savka M.A."/>
        </authorList>
    </citation>
    <scope>NUCLEOTIDE SEQUENCE [LARGE SCALE GENOMIC DNA]</scope>
    <source>
        <strain evidence="2 3">RIT-PI-g</strain>
    </source>
</reference>
<protein>
    <recommendedName>
        <fullName evidence="1">ATPase AAA-type core domain-containing protein</fullName>
    </recommendedName>
</protein>
<keyword evidence="3" id="KW-1185">Reference proteome</keyword>
<feature type="domain" description="ATPase AAA-type core" evidence="1">
    <location>
        <begin position="313"/>
        <end position="418"/>
    </location>
</feature>
<dbReference type="RefSeq" id="WP_059397352.1">
    <property type="nucleotide sequence ID" value="NZ_LHOY01000020.1"/>
</dbReference>
<dbReference type="Gene3D" id="3.40.50.300">
    <property type="entry name" value="P-loop containing nucleotide triphosphate hydrolases"/>
    <property type="match status" value="1"/>
</dbReference>
<evidence type="ECO:0000313" key="2">
    <source>
        <dbReference type="EMBL" id="KPG75210.1"/>
    </source>
</evidence>
<dbReference type="EMBL" id="LHOY01000020">
    <property type="protein sequence ID" value="KPG75210.1"/>
    <property type="molecule type" value="Genomic_DNA"/>
</dbReference>
<organism evidence="2 3">
    <name type="scientific">Pseudomonas libanensis</name>
    <dbReference type="NCBI Taxonomy" id="75588"/>
    <lineage>
        <taxon>Bacteria</taxon>
        <taxon>Pseudomonadati</taxon>
        <taxon>Pseudomonadota</taxon>
        <taxon>Gammaproteobacteria</taxon>
        <taxon>Pseudomonadales</taxon>
        <taxon>Pseudomonadaceae</taxon>
        <taxon>Pseudomonas</taxon>
    </lineage>
</organism>
<dbReference type="InterPro" id="IPR003959">
    <property type="entry name" value="ATPase_AAA_core"/>
</dbReference>
<sequence>MTAGSNSQSTSTELTGGAGFNYEDLVVAYYLAALLLEGHAAGGTGVVRSVAVQQAADHPMDDLVVELEDEIGHRVLALQIKRSLRLTAATSNSDFLNTMAAAVATRRLPAFQEGRDAYGFVTEHVAMQSYRSINRLIDWARAEVCGKEFARRFEAGGSAAAAEREMRKDLRSLTEAQTDEEEVAFYQHLVALRIDGLGEGGLNRGAVVTQLQGLIANDQGGLAELLFDRLCRLASDGAGLARKWTRATLVQQIRGAAPLRCAPSYFADLDLVQRFSSEGMADILETIGGCHVERPSVCDEIDAHLEKFRLVNLAGLPGCGKSVALKQFAKRASAKGPLLFLKSDRLLGNSWSAFSAMLGLRHTAEEILAEIGSAGTPILFIDGIDRVRPDQKGVITDLLRVIETHDSLSDWKVLATSRDQGMEPYRAWFPSSFYQEDGIGDVLVKAFSDGEANQLADQLPALRSLLSSSSVVKEIARRPFFAAVLARDSTTSQGSAPQTEIDLITAWWSRAGYDASPDSADVRRRAIIDLAEKGVGELGKSIRLRRLEPSTIAQLASLKVDLIVRDQDDGAAVSFTHDIFFEWAFYRLLVDLGPDWHDAIAASGEPPLLGRVVGLLAQQSLSSSGRWTKGYRLLERKPLRPQWRRVWLTAPPFTAAFMVPSAQAEFTSVMQEANFQMLEKLLVWFQAEHAIPNPVILGRAGSAEDGEDSIRIAHMLGWPSDVRSWGRLIDWMLSVAVTLPGRLILHAAEVFEVWLNMWANHPNKRTAGIVAQSSQWLLQLENSGRADLDDGKWNDLGREATGQLAATLRRAILRSAPTFPDAAIELYKRAAETEHSRDDAYGNLMAYAHIMATVAPEAIVTLAKSELLEELPGDSFAREEEENQRRMERRKAIRAIPEADRTRKQQQLLDHAFYSLGQQLPKLDDIGIRKYHGFYTDTSALHEPFASLFAHAPDSALGLITDMANHAVTGWRQVHALRGDMKTPLPVVVEFPWGKQTFWGDWPVYSWSQGQLTAAPLECAFLAMSYWAYRQLEQGRATDDLIRVLVQDSECIATLGLALVIALETLHVSETTLALVGCQRLWQYDIKRLVQTPTLDIDIFGLGLHSRLTGDKAKAQDFLKTRQSRTRNVQQLATVFAMASDGQLRERFRTALAAFPSNLPFEFEEDAINTSTTKRLLELATQWAGQGDRDNYQPVFTKSGLQGIAYESPVPLDAEQQTRIKEADAFLRAQSVLDWATQSLEKNSLQSRLNLVNAIAFAKQYDVDDMFDVRYDVGDHALQSAISGIAACVIRFGAQEGDDHDWAWTVMGRVLNMQELPLNGSRVPWHPFNHLIVALVHQRQTEEPTPDAVTLLIELTAHPLEDISALAFAGLLRDGELEVTWVAAQLAMRMATRWRSVWTQEGGHDHSKDHESREQSLLLAQEALLQTLPSQFPAMPEAWEQISRLTNEDWEEGDDQILRDPDPSFDWHFAAGIFGFFPVERWCASDSYRDYWQSTLGGLAGWTSARLIPPEPAGRNKRHPDGYVWHNTLSDLIARSACQVDQRWFIDACLTPFLVTERNALQMLSRIAQSLTLRYVVDAANIPSNTLPLLEMCADRLIGDAAFSKRNDGSVYGDALPRLVEALLFITVENAPGASRFANGDWSQIAVIMPLITKIMASVGWSSYVMGKFLVLCERAGDAYPLDMFIRQVSAALDSLELAQGSWTGTTLPARIAAVVQRLADKYFPLDQDQSLGLLRILDALIDLGDRRSAALEQSEAFRDVRLNTY</sequence>
<gene>
    <name evidence="2" type="ORF">AEQ48_11535</name>
</gene>
<dbReference type="SUPFAM" id="SSF52540">
    <property type="entry name" value="P-loop containing nucleoside triphosphate hydrolases"/>
    <property type="match status" value="1"/>
</dbReference>
<evidence type="ECO:0000259" key="1">
    <source>
        <dbReference type="Pfam" id="PF00004"/>
    </source>
</evidence>
<proteinExistence type="predicted"/>
<dbReference type="Pfam" id="PF00004">
    <property type="entry name" value="AAA"/>
    <property type="match status" value="1"/>
</dbReference>
<comment type="caution">
    <text evidence="2">The sequence shown here is derived from an EMBL/GenBank/DDBJ whole genome shotgun (WGS) entry which is preliminary data.</text>
</comment>
<dbReference type="InterPro" id="IPR027417">
    <property type="entry name" value="P-loop_NTPase"/>
</dbReference>
<dbReference type="Proteomes" id="UP000037820">
    <property type="component" value="Unassembled WGS sequence"/>
</dbReference>